<dbReference type="Proteomes" id="UP000199242">
    <property type="component" value="Unassembled WGS sequence"/>
</dbReference>
<name>A0ABY0QZ38_9FLAO</name>
<gene>
    <name evidence="1" type="ORF">SAMN05216273_11478</name>
</gene>
<keyword evidence="2" id="KW-1185">Reference proteome</keyword>
<comment type="caution">
    <text evidence="1">The sequence shown here is derived from an EMBL/GenBank/DDBJ whole genome shotgun (WGS) entry which is preliminary data.</text>
</comment>
<dbReference type="EMBL" id="FNHD01000014">
    <property type="protein sequence ID" value="SDM14384.1"/>
    <property type="molecule type" value="Genomic_DNA"/>
</dbReference>
<accession>A0ABY0QZ38</accession>
<protein>
    <submittedName>
        <fullName evidence="1">Uncharacterized protein</fullName>
    </submittedName>
</protein>
<proteinExistence type="predicted"/>
<sequence length="29" mass="3426">MNKLSGAFNILNTLFILKQFYSDKNKTYL</sequence>
<evidence type="ECO:0000313" key="2">
    <source>
        <dbReference type="Proteomes" id="UP000199242"/>
    </source>
</evidence>
<evidence type="ECO:0000313" key="1">
    <source>
        <dbReference type="EMBL" id="SDM14384.1"/>
    </source>
</evidence>
<reference evidence="1 2" key="1">
    <citation type="submission" date="2016-10" db="EMBL/GenBank/DDBJ databases">
        <authorList>
            <person name="Varghese N."/>
            <person name="Submissions S."/>
        </authorList>
    </citation>
    <scope>NUCLEOTIDE SEQUENCE [LARGE SCALE GENOMIC DNA]</scope>
    <source>
        <strain evidence="1 2">CGMCC 1.10941</strain>
    </source>
</reference>
<organism evidence="1 2">
    <name type="scientific">Chryseobacterium taihuense</name>
    <dbReference type="NCBI Taxonomy" id="1141221"/>
    <lineage>
        <taxon>Bacteria</taxon>
        <taxon>Pseudomonadati</taxon>
        <taxon>Bacteroidota</taxon>
        <taxon>Flavobacteriia</taxon>
        <taxon>Flavobacteriales</taxon>
        <taxon>Weeksellaceae</taxon>
        <taxon>Chryseobacterium group</taxon>
        <taxon>Chryseobacterium</taxon>
    </lineage>
</organism>